<feature type="signal peptide" evidence="2">
    <location>
        <begin position="1"/>
        <end position="23"/>
    </location>
</feature>
<proteinExistence type="predicted"/>
<protein>
    <submittedName>
        <fullName evidence="3">GDSL-like lipase/acylhydrolase family protein</fullName>
    </submittedName>
</protein>
<dbReference type="PANTHER" id="PTHR37981:SF1">
    <property type="entry name" value="SGNH HYDROLASE-TYPE ESTERASE DOMAIN-CONTAINING PROTEIN"/>
    <property type="match status" value="1"/>
</dbReference>
<keyword evidence="3" id="KW-0378">Hydrolase</keyword>
<feature type="chain" id="PRO_5017208987" evidence="2">
    <location>
        <begin position="24"/>
        <end position="403"/>
    </location>
</feature>
<dbReference type="GO" id="GO:0006629">
    <property type="term" value="P:lipid metabolic process"/>
    <property type="evidence" value="ECO:0007669"/>
    <property type="project" value="TreeGrafter"/>
</dbReference>
<sequence length="403" mass="43816">MNQRLKLNLILLLSVLSLTTSQAEQPPANTADSATDSASSTITPELAPKTTAELAAAPHSIVVLGDSVAAGEGINYGYRYDNTSLLGARWIGGTDAPIWQPPYPLCHDSAQAYGNVIANDLGANLAKFACTGATYQNGLVGQREYNGKIYRPAEFGTPSQLNPDYKQAAPDTVIITFGADDVNFVDIVTFCATGYTLADAEEVERIFNSVDVSATIKAKFTEKYPDQATYVKHKQAKLDTGSLFSSYCTAKNPGKPIQEYFWKLVNNGTLRKHYLDMVSAIQTAGKQAGKVPNIIFTTYHNPLPTASESIDCHDLLDLDRAEVDYLNTLEATLDRVIKDTLTGIPGVQVADISQVMDGHRWCSDDPWTYGLSVLWLNRDSQAPFHPTPAGQRAIADIVKGFIK</sequence>
<name>A0A395JMP1_9GAMM</name>
<dbReference type="Proteomes" id="UP000253083">
    <property type="component" value="Unassembled WGS sequence"/>
</dbReference>
<dbReference type="InterPro" id="IPR001087">
    <property type="entry name" value="GDSL"/>
</dbReference>
<dbReference type="PANTHER" id="PTHR37981">
    <property type="entry name" value="LIPASE 2"/>
    <property type="match status" value="1"/>
</dbReference>
<evidence type="ECO:0000256" key="2">
    <source>
        <dbReference type="SAM" id="SignalP"/>
    </source>
</evidence>
<dbReference type="GO" id="GO:0016788">
    <property type="term" value="F:hydrolase activity, acting on ester bonds"/>
    <property type="evidence" value="ECO:0007669"/>
    <property type="project" value="InterPro"/>
</dbReference>
<dbReference type="RefSeq" id="WP_170131916.1">
    <property type="nucleotide sequence ID" value="NZ_QNRT01000001.1"/>
</dbReference>
<evidence type="ECO:0000256" key="1">
    <source>
        <dbReference type="PIRSR" id="PIRSR637460-2"/>
    </source>
</evidence>
<dbReference type="InterPro" id="IPR037460">
    <property type="entry name" value="SEST-like"/>
</dbReference>
<keyword evidence="4" id="KW-1185">Reference proteome</keyword>
<feature type="disulfide bond" evidence="1">
    <location>
        <begin position="106"/>
        <end position="130"/>
    </location>
</feature>
<dbReference type="EMBL" id="QNRT01000001">
    <property type="protein sequence ID" value="RBP52737.1"/>
    <property type="molecule type" value="Genomic_DNA"/>
</dbReference>
<dbReference type="InParanoid" id="A0A395JMP1"/>
<keyword evidence="2" id="KW-0732">Signal</keyword>
<dbReference type="Gene3D" id="3.40.50.1110">
    <property type="entry name" value="SGNH hydrolase"/>
    <property type="match status" value="1"/>
</dbReference>
<gene>
    <name evidence="3" type="ORF">DFR28_101119</name>
</gene>
<keyword evidence="1" id="KW-1015">Disulfide bond</keyword>
<dbReference type="Pfam" id="PF00657">
    <property type="entry name" value="Lipase_GDSL"/>
    <property type="match status" value="1"/>
</dbReference>
<organism evidence="3 4">
    <name type="scientific">Arenicella xantha</name>
    <dbReference type="NCBI Taxonomy" id="644221"/>
    <lineage>
        <taxon>Bacteria</taxon>
        <taxon>Pseudomonadati</taxon>
        <taxon>Pseudomonadota</taxon>
        <taxon>Gammaproteobacteria</taxon>
        <taxon>Arenicellales</taxon>
        <taxon>Arenicellaceae</taxon>
        <taxon>Arenicella</taxon>
    </lineage>
</organism>
<dbReference type="InterPro" id="IPR036514">
    <property type="entry name" value="SGNH_hydro_sf"/>
</dbReference>
<evidence type="ECO:0000313" key="4">
    <source>
        <dbReference type="Proteomes" id="UP000253083"/>
    </source>
</evidence>
<dbReference type="SUPFAM" id="SSF52266">
    <property type="entry name" value="SGNH hydrolase"/>
    <property type="match status" value="1"/>
</dbReference>
<evidence type="ECO:0000313" key="3">
    <source>
        <dbReference type="EMBL" id="RBP52737.1"/>
    </source>
</evidence>
<accession>A0A395JMP1</accession>
<comment type="caution">
    <text evidence="3">The sequence shown here is derived from an EMBL/GenBank/DDBJ whole genome shotgun (WGS) entry which is preliminary data.</text>
</comment>
<dbReference type="AlphaFoldDB" id="A0A395JMP1"/>
<reference evidence="3 4" key="1">
    <citation type="submission" date="2018-06" db="EMBL/GenBank/DDBJ databases">
        <title>Genomic Encyclopedia of Type Strains, Phase IV (KMG-IV): sequencing the most valuable type-strain genomes for metagenomic binning, comparative biology and taxonomic classification.</title>
        <authorList>
            <person name="Goeker M."/>
        </authorList>
    </citation>
    <scope>NUCLEOTIDE SEQUENCE [LARGE SCALE GENOMIC DNA]</scope>
    <source>
        <strain evidence="3 4">DSM 24032</strain>
    </source>
</reference>